<keyword evidence="4" id="KW-1185">Reference proteome</keyword>
<dbReference type="Pfam" id="PF07883">
    <property type="entry name" value="Cupin_2"/>
    <property type="match status" value="1"/>
</dbReference>
<feature type="chain" id="PRO_5047333118" evidence="1">
    <location>
        <begin position="20"/>
        <end position="134"/>
    </location>
</feature>
<dbReference type="Gene3D" id="2.60.120.10">
    <property type="entry name" value="Jelly Rolls"/>
    <property type="match status" value="1"/>
</dbReference>
<reference evidence="3 4" key="1">
    <citation type="submission" date="2022-10" db="EMBL/GenBank/DDBJ databases">
        <title>Defluviimonas sp. nov., isolated from ocean surface sediments.</title>
        <authorList>
            <person name="He W."/>
            <person name="Wang L."/>
            <person name="Zhang D.-F."/>
        </authorList>
    </citation>
    <scope>NUCLEOTIDE SEQUENCE [LARGE SCALE GENOMIC DNA]</scope>
    <source>
        <strain evidence="3 4">WL0024</strain>
    </source>
</reference>
<organism evidence="3 4">
    <name type="scientific">Albidovulum salinarum</name>
    <dbReference type="NCBI Taxonomy" id="2984153"/>
    <lineage>
        <taxon>Bacteria</taxon>
        <taxon>Pseudomonadati</taxon>
        <taxon>Pseudomonadota</taxon>
        <taxon>Alphaproteobacteria</taxon>
        <taxon>Rhodobacterales</taxon>
        <taxon>Paracoccaceae</taxon>
        <taxon>Albidovulum</taxon>
    </lineage>
</organism>
<dbReference type="RefSeq" id="WP_263334278.1">
    <property type="nucleotide sequence ID" value="NZ_JAOVQO010000005.1"/>
</dbReference>
<dbReference type="InterPro" id="IPR011051">
    <property type="entry name" value="RmlC_Cupin_sf"/>
</dbReference>
<dbReference type="Proteomes" id="UP001209535">
    <property type="component" value="Unassembled WGS sequence"/>
</dbReference>
<dbReference type="EMBL" id="JAOVQO010000005">
    <property type="protein sequence ID" value="MCU9847603.1"/>
    <property type="molecule type" value="Genomic_DNA"/>
</dbReference>
<feature type="signal peptide" evidence="1">
    <location>
        <begin position="1"/>
        <end position="19"/>
    </location>
</feature>
<evidence type="ECO:0000313" key="3">
    <source>
        <dbReference type="EMBL" id="MCU9847603.1"/>
    </source>
</evidence>
<dbReference type="PANTHER" id="PTHR38599:SF1">
    <property type="entry name" value="CUPIN DOMAIN PROTEIN (AFU_ORTHOLOGUE AFUA_3G13620)"/>
    <property type="match status" value="1"/>
</dbReference>
<proteinExistence type="predicted"/>
<evidence type="ECO:0000256" key="1">
    <source>
        <dbReference type="SAM" id="SignalP"/>
    </source>
</evidence>
<protein>
    <submittedName>
        <fullName evidence="3">Cupin domain-containing protein</fullName>
    </submittedName>
</protein>
<accession>A0ABT2X0Z3</accession>
<sequence length="134" mass="14040">MKLMLLAGATIMIGTVALAQETGEAYTPGERVELTNTPLPGAEGQAIAIQRVTFAGGWTGERHTHGGPVFVYVLDGQITVEVDGQDPATLSAGDFTAEPMDTAMVARNESASDPVTILLIQVSQEGVPLMTKVE</sequence>
<keyword evidence="1" id="KW-0732">Signal</keyword>
<dbReference type="InterPro" id="IPR014710">
    <property type="entry name" value="RmlC-like_jellyroll"/>
</dbReference>
<name>A0ABT2X0Z3_9RHOB</name>
<evidence type="ECO:0000259" key="2">
    <source>
        <dbReference type="Pfam" id="PF07883"/>
    </source>
</evidence>
<comment type="caution">
    <text evidence="3">The sequence shown here is derived from an EMBL/GenBank/DDBJ whole genome shotgun (WGS) entry which is preliminary data.</text>
</comment>
<dbReference type="InterPro" id="IPR013096">
    <property type="entry name" value="Cupin_2"/>
</dbReference>
<feature type="domain" description="Cupin type-2" evidence="2">
    <location>
        <begin position="51"/>
        <end position="120"/>
    </location>
</feature>
<gene>
    <name evidence="3" type="ORF">OEZ60_06250</name>
</gene>
<evidence type="ECO:0000313" key="4">
    <source>
        <dbReference type="Proteomes" id="UP001209535"/>
    </source>
</evidence>
<dbReference type="SUPFAM" id="SSF51182">
    <property type="entry name" value="RmlC-like cupins"/>
    <property type="match status" value="1"/>
</dbReference>
<dbReference type="PANTHER" id="PTHR38599">
    <property type="entry name" value="CUPIN DOMAIN PROTEIN (AFU_ORTHOLOGUE AFUA_3G13620)"/>
    <property type="match status" value="1"/>
</dbReference>